<name>Q6Z9X2_ORYSJ</name>
<dbReference type="PANTHER" id="PTHR47723">
    <property type="entry name" value="OS05G0353850 PROTEIN"/>
    <property type="match status" value="1"/>
</dbReference>
<dbReference type="CDD" id="cd06222">
    <property type="entry name" value="RNase_H_like"/>
    <property type="match status" value="1"/>
</dbReference>
<dbReference type="GO" id="GO:0004523">
    <property type="term" value="F:RNA-DNA hybrid ribonuclease activity"/>
    <property type="evidence" value="ECO:0007669"/>
    <property type="project" value="InterPro"/>
</dbReference>
<dbReference type="InterPro" id="IPR002156">
    <property type="entry name" value="RNaseH_domain"/>
</dbReference>
<feature type="domain" description="RNase H type-1" evidence="1">
    <location>
        <begin position="32"/>
        <end position="142"/>
    </location>
</feature>
<evidence type="ECO:0000313" key="2">
    <source>
        <dbReference type="EMBL" id="BAC98603.1"/>
    </source>
</evidence>
<dbReference type="Gene3D" id="3.30.420.10">
    <property type="entry name" value="Ribonuclease H-like superfamily/Ribonuclease H"/>
    <property type="match status" value="1"/>
</dbReference>
<reference evidence="3" key="1">
    <citation type="journal article" date="2005" name="Nature">
        <title>The map-based sequence of the rice genome.</title>
        <authorList>
            <consortium name="International rice genome sequencing project (IRGSP)"/>
            <person name="Matsumoto T."/>
            <person name="Wu J."/>
            <person name="Kanamori H."/>
            <person name="Katayose Y."/>
            <person name="Fujisawa M."/>
            <person name="Namiki N."/>
            <person name="Mizuno H."/>
            <person name="Yamamoto K."/>
            <person name="Antonio B.A."/>
            <person name="Baba T."/>
            <person name="Sakata K."/>
            <person name="Nagamura Y."/>
            <person name="Aoki H."/>
            <person name="Arikawa K."/>
            <person name="Arita K."/>
            <person name="Bito T."/>
            <person name="Chiden Y."/>
            <person name="Fujitsuka N."/>
            <person name="Fukunaka R."/>
            <person name="Hamada M."/>
            <person name="Harada C."/>
            <person name="Hayashi A."/>
            <person name="Hijishita S."/>
            <person name="Honda M."/>
            <person name="Hosokawa S."/>
            <person name="Ichikawa Y."/>
            <person name="Idonuma A."/>
            <person name="Iijima M."/>
            <person name="Ikeda M."/>
            <person name="Ikeno M."/>
            <person name="Ito K."/>
            <person name="Ito S."/>
            <person name="Ito T."/>
            <person name="Ito Y."/>
            <person name="Ito Y."/>
            <person name="Iwabuchi A."/>
            <person name="Kamiya K."/>
            <person name="Karasawa W."/>
            <person name="Kurita K."/>
            <person name="Katagiri S."/>
            <person name="Kikuta A."/>
            <person name="Kobayashi H."/>
            <person name="Kobayashi N."/>
            <person name="Machita K."/>
            <person name="Maehara T."/>
            <person name="Masukawa M."/>
            <person name="Mizubayashi T."/>
            <person name="Mukai Y."/>
            <person name="Nagasaki H."/>
            <person name="Nagata Y."/>
            <person name="Naito S."/>
            <person name="Nakashima M."/>
            <person name="Nakama Y."/>
            <person name="Nakamichi Y."/>
            <person name="Nakamura M."/>
            <person name="Meguro A."/>
            <person name="Negishi M."/>
            <person name="Ohta I."/>
            <person name="Ohta T."/>
            <person name="Okamoto M."/>
            <person name="Ono N."/>
            <person name="Saji S."/>
            <person name="Sakaguchi M."/>
            <person name="Sakai K."/>
            <person name="Shibata M."/>
            <person name="Shimokawa T."/>
            <person name="Song J."/>
            <person name="Takazaki Y."/>
            <person name="Terasawa K."/>
            <person name="Tsugane M."/>
            <person name="Tsuji K."/>
            <person name="Ueda S."/>
            <person name="Waki K."/>
            <person name="Yamagata H."/>
            <person name="Yamamoto M."/>
            <person name="Yamamoto S."/>
            <person name="Yamane H."/>
            <person name="Yoshiki S."/>
            <person name="Yoshihara R."/>
            <person name="Yukawa K."/>
            <person name="Zhong H."/>
            <person name="Yano M."/>
            <person name="Yuan Q."/>
            <person name="Ouyang S."/>
            <person name="Liu J."/>
            <person name="Jones K.M."/>
            <person name="Gansberger K."/>
            <person name="Moffat K."/>
            <person name="Hill J."/>
            <person name="Bera J."/>
            <person name="Fadrosh D."/>
            <person name="Jin S."/>
            <person name="Johri S."/>
            <person name="Kim M."/>
            <person name="Overton L."/>
            <person name="Reardon M."/>
            <person name="Tsitrin T."/>
            <person name="Vuong H."/>
            <person name="Weaver B."/>
            <person name="Ciecko A."/>
            <person name="Tallon L."/>
            <person name="Jackson J."/>
            <person name="Pai G."/>
            <person name="Aken S.V."/>
            <person name="Utterback T."/>
            <person name="Reidmuller S."/>
            <person name="Feldblyum T."/>
            <person name="Hsiao J."/>
            <person name="Zismann V."/>
            <person name="Iobst S."/>
            <person name="de Vazeille A.R."/>
            <person name="Buell C.R."/>
            <person name="Ying K."/>
            <person name="Li Y."/>
            <person name="Lu T."/>
            <person name="Huang Y."/>
            <person name="Zhao Q."/>
            <person name="Feng Q."/>
            <person name="Zhang L."/>
            <person name="Zhu J."/>
            <person name="Weng Q."/>
            <person name="Mu J."/>
            <person name="Lu Y."/>
            <person name="Fan D."/>
            <person name="Liu Y."/>
            <person name="Guan J."/>
            <person name="Zhang Y."/>
            <person name="Yu S."/>
            <person name="Liu X."/>
            <person name="Zhang Y."/>
            <person name="Hong G."/>
            <person name="Han B."/>
            <person name="Choisne N."/>
            <person name="Demange N."/>
            <person name="Orjeda G."/>
            <person name="Samain S."/>
            <person name="Cattolico L."/>
            <person name="Pelletier E."/>
            <person name="Couloux A."/>
            <person name="Segurens B."/>
            <person name="Wincker P."/>
            <person name="D'Hont A."/>
            <person name="Scarpelli C."/>
            <person name="Weissenbach J."/>
            <person name="Salanoubat M."/>
            <person name="Quetier F."/>
            <person name="Yu Y."/>
            <person name="Kim H.R."/>
            <person name="Rambo T."/>
            <person name="Currie J."/>
            <person name="Collura K."/>
            <person name="Luo M."/>
            <person name="Yang T."/>
            <person name="Ammiraju J.S.S."/>
            <person name="Engler F."/>
            <person name="Soderlund C."/>
            <person name="Wing R.A."/>
            <person name="Palmer L.E."/>
            <person name="de la Bastide M."/>
            <person name="Spiegel L."/>
            <person name="Nascimento L."/>
            <person name="Zutavern T."/>
            <person name="O'Shaughnessy A."/>
            <person name="Dike S."/>
            <person name="Dedhia N."/>
            <person name="Preston R."/>
            <person name="Balija V."/>
            <person name="McCombie W.R."/>
            <person name="Chow T."/>
            <person name="Chen H."/>
            <person name="Chung M."/>
            <person name="Chen C."/>
            <person name="Shaw J."/>
            <person name="Wu H."/>
            <person name="Hsiao K."/>
            <person name="Chao Y."/>
            <person name="Chu M."/>
            <person name="Cheng C."/>
            <person name="Hour A."/>
            <person name="Lee P."/>
            <person name="Lin S."/>
            <person name="Lin Y."/>
            <person name="Liou J."/>
            <person name="Liu S."/>
            <person name="Hsing Y."/>
            <person name="Raghuvanshi S."/>
            <person name="Mohanty A."/>
            <person name="Bharti A.K."/>
            <person name="Gaur A."/>
            <person name="Gupta V."/>
            <person name="Kumar D."/>
            <person name="Ravi V."/>
            <person name="Vij S."/>
            <person name="Kapur A."/>
            <person name="Khurana P."/>
            <person name="Khurana P."/>
            <person name="Khurana J.P."/>
            <person name="Tyagi A.K."/>
            <person name="Gaikwad K."/>
            <person name="Singh A."/>
            <person name="Dalal V."/>
            <person name="Srivastava S."/>
            <person name="Dixit A."/>
            <person name="Pal A.K."/>
            <person name="Ghazi I.A."/>
            <person name="Yadav M."/>
            <person name="Pandit A."/>
            <person name="Bhargava A."/>
            <person name="Sureshbabu K."/>
            <person name="Batra K."/>
            <person name="Sharma T.R."/>
            <person name="Mohapatra T."/>
            <person name="Singh N.K."/>
            <person name="Messing J."/>
            <person name="Nelson A.B."/>
            <person name="Fuks G."/>
            <person name="Kavchok S."/>
            <person name="Keizer G."/>
            <person name="Linton E."/>
            <person name="Llaca V."/>
            <person name="Song R."/>
            <person name="Tanyolac B."/>
            <person name="Young S."/>
            <person name="Ho-Il K."/>
            <person name="Hahn J.H."/>
            <person name="Sangsakoo G."/>
            <person name="Vanavichit A."/>
            <person name="de Mattos Luiz.A.T."/>
            <person name="Zimmer P.D."/>
            <person name="Malone G."/>
            <person name="Dellagostin O."/>
            <person name="de Oliveira A.C."/>
            <person name="Bevan M."/>
            <person name="Bancroft I."/>
            <person name="Minx P."/>
            <person name="Cordum H."/>
            <person name="Wilson R."/>
            <person name="Cheng Z."/>
            <person name="Jin W."/>
            <person name="Jiang J."/>
            <person name="Leong S.A."/>
            <person name="Iwama H."/>
            <person name="Gojobori T."/>
            <person name="Itoh T."/>
            <person name="Niimura Y."/>
            <person name="Fujii Y."/>
            <person name="Habara T."/>
            <person name="Sakai H."/>
            <person name="Sato Y."/>
            <person name="Wilson G."/>
            <person name="Kumar K."/>
            <person name="McCouch S."/>
            <person name="Juretic N."/>
            <person name="Hoen D."/>
            <person name="Wright S."/>
            <person name="Bruskiewich R."/>
            <person name="Bureau T."/>
            <person name="Miyao A."/>
            <person name="Hirochika H."/>
            <person name="Nishikawa T."/>
            <person name="Kadowaki K."/>
            <person name="Sugiura M."/>
            <person name="Burr B."/>
            <person name="Sasaki T."/>
        </authorList>
    </citation>
    <scope>NUCLEOTIDE SEQUENCE [LARGE SCALE GENOMIC DNA]</scope>
    <source>
        <strain evidence="3">cv. Nipponbare</strain>
    </source>
</reference>
<organism evidence="2 3">
    <name type="scientific">Oryza sativa subsp. japonica</name>
    <name type="common">Rice</name>
    <dbReference type="NCBI Taxonomy" id="39947"/>
    <lineage>
        <taxon>Eukaryota</taxon>
        <taxon>Viridiplantae</taxon>
        <taxon>Streptophyta</taxon>
        <taxon>Embryophyta</taxon>
        <taxon>Tracheophyta</taxon>
        <taxon>Spermatophyta</taxon>
        <taxon>Magnoliopsida</taxon>
        <taxon>Liliopsida</taxon>
        <taxon>Poales</taxon>
        <taxon>Poaceae</taxon>
        <taxon>BOP clade</taxon>
        <taxon>Oryzoideae</taxon>
        <taxon>Oryzeae</taxon>
        <taxon>Oryzinae</taxon>
        <taxon>Oryza</taxon>
        <taxon>Oryza sativa</taxon>
    </lineage>
</organism>
<evidence type="ECO:0000313" key="3">
    <source>
        <dbReference type="Proteomes" id="UP000000763"/>
    </source>
</evidence>
<dbReference type="GO" id="GO:0003676">
    <property type="term" value="F:nucleic acid binding"/>
    <property type="evidence" value="ECO:0007669"/>
    <property type="project" value="InterPro"/>
</dbReference>
<gene>
    <name evidence="2" type="primary">P0453D01.17</name>
</gene>
<accession>Q6Z9X2</accession>
<proteinExistence type="predicted"/>
<dbReference type="InterPro" id="IPR044730">
    <property type="entry name" value="RNase_H-like_dom_plant"/>
</dbReference>
<reference evidence="3" key="2">
    <citation type="journal article" date="2008" name="Nucleic Acids Res.">
        <title>The rice annotation project database (RAP-DB): 2008 update.</title>
        <authorList>
            <consortium name="The rice annotation project (RAP)"/>
        </authorList>
    </citation>
    <scope>GENOME REANNOTATION</scope>
    <source>
        <strain evidence="3">cv. Nipponbare</strain>
    </source>
</reference>
<evidence type="ECO:0000259" key="1">
    <source>
        <dbReference type="Pfam" id="PF13456"/>
    </source>
</evidence>
<dbReference type="InterPro" id="IPR053151">
    <property type="entry name" value="RNase_H-like"/>
</dbReference>
<dbReference type="InterPro" id="IPR036397">
    <property type="entry name" value="RNaseH_sf"/>
</dbReference>
<dbReference type="PANTHER" id="PTHR47723:SF19">
    <property type="entry name" value="POLYNUCLEOTIDYL TRANSFERASE, RIBONUCLEASE H-LIKE SUPERFAMILY PROTEIN"/>
    <property type="match status" value="1"/>
</dbReference>
<dbReference type="InterPro" id="IPR012337">
    <property type="entry name" value="RNaseH-like_sf"/>
</dbReference>
<dbReference type="Pfam" id="PF13456">
    <property type="entry name" value="RVT_3"/>
    <property type="match status" value="1"/>
</dbReference>
<dbReference type="SUPFAM" id="SSF53098">
    <property type="entry name" value="Ribonuclease H-like"/>
    <property type="match status" value="1"/>
</dbReference>
<sequence length="159" mass="17431">MLANKINGMRQEVQDALDTANYDKLLLQPAYSNKGAVGAICRDTSGKFVAASAMVWEGMSDPTTLEALACNEGLAIAMDCNILKVCIASDCQEVIMGIATIPKCRCLVVLNDINIRSHHFVRAEFRHESWDLNVDAHKLAKFVCTLSEGRHAWLLNPPG</sequence>
<dbReference type="AlphaFoldDB" id="Q6Z9X2"/>
<dbReference type="Proteomes" id="UP000000763">
    <property type="component" value="Chromosome 8"/>
</dbReference>
<dbReference type="EMBL" id="AP004691">
    <property type="protein sequence ID" value="BAC98603.1"/>
    <property type="molecule type" value="Genomic_DNA"/>
</dbReference>
<protein>
    <recommendedName>
        <fullName evidence="1">RNase H type-1 domain-containing protein</fullName>
    </recommendedName>
</protein>